<comment type="caution">
    <text evidence="1">The sequence shown here is derived from an EMBL/GenBank/DDBJ whole genome shotgun (WGS) entry which is preliminary data.</text>
</comment>
<accession>A0A225APQ9</accession>
<evidence type="ECO:0000313" key="1">
    <source>
        <dbReference type="EMBL" id="OKL63622.1"/>
    </source>
</evidence>
<dbReference type="GeneID" id="31000773"/>
<dbReference type="EMBL" id="LFMY01000001">
    <property type="protein sequence ID" value="OKL63622.1"/>
    <property type="molecule type" value="Genomic_DNA"/>
</dbReference>
<dbReference type="STRING" id="1441469.A0A225APQ9"/>
<sequence length="123" mass="14069">MTYVFSDNYPTTRAPLQCVDTKYFDDEKSMPNNGIHKLDHTPVCLFEGIVYKIKVPEKSLNAVNSNNKDDVSAKEKQGIGKKIVHRNCQTWIVESADQLVEERIFRTLLRICTPSNTNPNCSY</sequence>
<dbReference type="Proteomes" id="UP000214365">
    <property type="component" value="Unassembled WGS sequence"/>
</dbReference>
<evidence type="ECO:0000313" key="2">
    <source>
        <dbReference type="Proteomes" id="UP000214365"/>
    </source>
</evidence>
<dbReference type="AlphaFoldDB" id="A0A225APQ9"/>
<name>A0A225APQ9_TALAT</name>
<protein>
    <submittedName>
        <fullName evidence="1">Uncharacterized protein</fullName>
    </submittedName>
</protein>
<gene>
    <name evidence="1" type="ORF">UA08_01018</name>
</gene>
<keyword evidence="2" id="KW-1185">Reference proteome</keyword>
<dbReference type="RefSeq" id="XP_020123743.1">
    <property type="nucleotide sequence ID" value="XM_020259759.1"/>
</dbReference>
<reference evidence="1 2" key="1">
    <citation type="submission" date="2015-06" db="EMBL/GenBank/DDBJ databases">
        <title>Talaromyces atroroseus IBT 11181 draft genome.</title>
        <authorList>
            <person name="Rasmussen K.B."/>
            <person name="Rasmussen S."/>
            <person name="Petersen B."/>
            <person name="Sicheritz-Ponten T."/>
            <person name="Mortensen U.H."/>
            <person name="Thrane U."/>
        </authorList>
    </citation>
    <scope>NUCLEOTIDE SEQUENCE [LARGE SCALE GENOMIC DNA]</scope>
    <source>
        <strain evidence="1 2">IBT 11181</strain>
    </source>
</reference>
<dbReference type="Pfam" id="PF20174">
    <property type="entry name" value="DUF6540"/>
    <property type="match status" value="1"/>
</dbReference>
<dbReference type="OrthoDB" id="2999773at2759"/>
<dbReference type="InterPro" id="IPR046670">
    <property type="entry name" value="DUF6540"/>
</dbReference>
<proteinExistence type="predicted"/>
<organism evidence="1 2">
    <name type="scientific">Talaromyces atroroseus</name>
    <dbReference type="NCBI Taxonomy" id="1441469"/>
    <lineage>
        <taxon>Eukaryota</taxon>
        <taxon>Fungi</taxon>
        <taxon>Dikarya</taxon>
        <taxon>Ascomycota</taxon>
        <taxon>Pezizomycotina</taxon>
        <taxon>Eurotiomycetes</taxon>
        <taxon>Eurotiomycetidae</taxon>
        <taxon>Eurotiales</taxon>
        <taxon>Trichocomaceae</taxon>
        <taxon>Talaromyces</taxon>
        <taxon>Talaromyces sect. Trachyspermi</taxon>
    </lineage>
</organism>